<evidence type="ECO:0008006" key="4">
    <source>
        <dbReference type="Google" id="ProtNLM"/>
    </source>
</evidence>
<dbReference type="GO" id="GO:0006878">
    <property type="term" value="P:intracellular copper ion homeostasis"/>
    <property type="evidence" value="ECO:0007669"/>
    <property type="project" value="InterPro"/>
</dbReference>
<gene>
    <name evidence="2" type="ORF">GCM10009069_29850</name>
</gene>
<comment type="caution">
    <text evidence="2">The sequence shown here is derived from an EMBL/GenBank/DDBJ whole genome shotgun (WGS) entry which is preliminary data.</text>
</comment>
<protein>
    <recommendedName>
        <fullName evidence="4">Copper resistance protein B</fullName>
    </recommendedName>
</protein>
<dbReference type="GO" id="GO:0005507">
    <property type="term" value="F:copper ion binding"/>
    <property type="evidence" value="ECO:0007669"/>
    <property type="project" value="InterPro"/>
</dbReference>
<evidence type="ECO:0000313" key="3">
    <source>
        <dbReference type="Proteomes" id="UP000634004"/>
    </source>
</evidence>
<evidence type="ECO:0000256" key="1">
    <source>
        <dbReference type="SAM" id="SignalP"/>
    </source>
</evidence>
<dbReference type="InterPro" id="IPR036709">
    <property type="entry name" value="Autotransporte_beta_dom_sf"/>
</dbReference>
<proteinExistence type="predicted"/>
<dbReference type="InterPro" id="IPR007939">
    <property type="entry name" value="Cu-R_B_prcur"/>
</dbReference>
<keyword evidence="3" id="KW-1185">Reference proteome</keyword>
<dbReference type="GO" id="GO:0009279">
    <property type="term" value="C:cell outer membrane"/>
    <property type="evidence" value="ECO:0007669"/>
    <property type="project" value="InterPro"/>
</dbReference>
<dbReference type="EMBL" id="BMZH01000027">
    <property type="protein sequence ID" value="GHB05479.1"/>
    <property type="molecule type" value="Genomic_DNA"/>
</dbReference>
<evidence type="ECO:0000313" key="2">
    <source>
        <dbReference type="EMBL" id="GHB05479.1"/>
    </source>
</evidence>
<dbReference type="Proteomes" id="UP000634004">
    <property type="component" value="Unassembled WGS sequence"/>
</dbReference>
<keyword evidence="1" id="KW-0732">Signal</keyword>
<feature type="chain" id="PRO_5035224650" description="Copper resistance protein B" evidence="1">
    <location>
        <begin position="27"/>
        <end position="268"/>
    </location>
</feature>
<reference evidence="2" key="1">
    <citation type="journal article" date="2014" name="Int. J. Syst. Evol. Microbiol.">
        <title>Complete genome sequence of Corynebacterium casei LMG S-19264T (=DSM 44701T), isolated from a smear-ripened cheese.</title>
        <authorList>
            <consortium name="US DOE Joint Genome Institute (JGI-PGF)"/>
            <person name="Walter F."/>
            <person name="Albersmeier A."/>
            <person name="Kalinowski J."/>
            <person name="Ruckert C."/>
        </authorList>
    </citation>
    <scope>NUCLEOTIDE SEQUENCE</scope>
    <source>
        <strain evidence="2">KCTC 32513</strain>
    </source>
</reference>
<accession>A0A8J3CTJ3</accession>
<dbReference type="Gene3D" id="2.40.128.130">
    <property type="entry name" value="Autotransporter beta-domain"/>
    <property type="match status" value="1"/>
</dbReference>
<dbReference type="RefSeq" id="WP_189499693.1">
    <property type="nucleotide sequence ID" value="NZ_BMZH01000027.1"/>
</dbReference>
<sequence>MRPITFLTTSAFAIVALSTTALPAFADDTDNPPWSMADKYWGAEEMAKARDHVQKNNGATPNYMIMGDRLEWQGTGSDGIFLWDAQGWYGGDLNKFWIKTEGEYSLADNEIEDAEVQAIWSRAISPFWDVQAGVRYDLAPKGRTHAVLGVQGLAPYWFEVDAAAFLSSGGDLSASVEAEYELRFSQRITLQPRAEVGFSASDIPELGIGSGITNFDTGVRLRYEIKREFAPYIGVEWQKSLGDTADFVRAGGGDPDDIVAVIGLRTWY</sequence>
<name>A0A8J3CTJ3_9PROT</name>
<organism evidence="2 3">
    <name type="scientific">Algimonas arctica</name>
    <dbReference type="NCBI Taxonomy" id="1479486"/>
    <lineage>
        <taxon>Bacteria</taxon>
        <taxon>Pseudomonadati</taxon>
        <taxon>Pseudomonadota</taxon>
        <taxon>Alphaproteobacteria</taxon>
        <taxon>Maricaulales</taxon>
        <taxon>Robiginitomaculaceae</taxon>
        <taxon>Algimonas</taxon>
    </lineage>
</organism>
<dbReference type="SUPFAM" id="SSF103515">
    <property type="entry name" value="Autotransporter"/>
    <property type="match status" value="1"/>
</dbReference>
<dbReference type="AlphaFoldDB" id="A0A8J3CTJ3"/>
<feature type="signal peptide" evidence="1">
    <location>
        <begin position="1"/>
        <end position="26"/>
    </location>
</feature>
<dbReference type="Pfam" id="PF05275">
    <property type="entry name" value="CopB"/>
    <property type="match status" value="1"/>
</dbReference>
<reference evidence="2" key="2">
    <citation type="submission" date="2020-09" db="EMBL/GenBank/DDBJ databases">
        <authorList>
            <person name="Sun Q."/>
            <person name="Kim S."/>
        </authorList>
    </citation>
    <scope>NUCLEOTIDE SEQUENCE</scope>
    <source>
        <strain evidence="2">KCTC 32513</strain>
    </source>
</reference>